<keyword evidence="1" id="KW-1133">Transmembrane helix</keyword>
<evidence type="ECO:0000313" key="4">
    <source>
        <dbReference type="Proteomes" id="UP000078546"/>
    </source>
</evidence>
<organism evidence="3 4">
    <name type="scientific">Plasmodium ovale curtisi</name>
    <dbReference type="NCBI Taxonomy" id="864141"/>
    <lineage>
        <taxon>Eukaryota</taxon>
        <taxon>Sar</taxon>
        <taxon>Alveolata</taxon>
        <taxon>Apicomplexa</taxon>
        <taxon>Aconoidasida</taxon>
        <taxon>Haemosporida</taxon>
        <taxon>Plasmodiidae</taxon>
        <taxon>Plasmodium</taxon>
        <taxon>Plasmodium (Plasmodium)</taxon>
    </lineage>
</organism>
<protein>
    <submittedName>
        <fullName evidence="3">PIR Superfamily Protein</fullName>
    </submittedName>
</protein>
<dbReference type="EMBL" id="FLQU01001138">
    <property type="protein sequence ID" value="SBS91635.1"/>
    <property type="molecule type" value="Genomic_DNA"/>
</dbReference>
<accession>A0A1A8XBG6</accession>
<sequence length="202" mass="23820">MAVTPAKSEKEKIFESWDATSKTLDASSLYSELLKGLMTENNELYKMACSLTEIYTNAHILQPKHPNICEFLNEWLNNQKTKYIKNEDDMQNKKLWNDYIEKLWIELEKDNDRYYWCRRSFSSSLVANVLTISIAVLISTVIIFSLIYKYSTIRIFLHAYINKKIKLKQYSQKDISNELLGTIFKYGNLHETNKRINLSYNS</sequence>
<evidence type="ECO:0000256" key="1">
    <source>
        <dbReference type="SAM" id="Phobius"/>
    </source>
</evidence>
<evidence type="ECO:0000313" key="3">
    <source>
        <dbReference type="EMBL" id="SBT01633.1"/>
    </source>
</evidence>
<keyword evidence="1" id="KW-0472">Membrane</keyword>
<dbReference type="Proteomes" id="UP000078560">
    <property type="component" value="Unassembled WGS sequence"/>
</dbReference>
<dbReference type="Proteomes" id="UP000078546">
    <property type="component" value="Unassembled WGS sequence"/>
</dbReference>
<dbReference type="VEuPathDB" id="PlasmoDB:PocGH01_00053500"/>
<gene>
    <name evidence="3" type="ORF">POVCU1_068350</name>
    <name evidence="2" type="ORF">POVCU2_0068920</name>
</gene>
<evidence type="ECO:0000313" key="2">
    <source>
        <dbReference type="EMBL" id="SBS91635.1"/>
    </source>
</evidence>
<dbReference type="AlphaFoldDB" id="A0A1A8XBG6"/>
<feature type="transmembrane region" description="Helical" evidence="1">
    <location>
        <begin position="125"/>
        <end position="148"/>
    </location>
</feature>
<keyword evidence="1" id="KW-0812">Transmembrane</keyword>
<name>A0A1A8XBG6_PLAOA</name>
<dbReference type="EMBL" id="FLQV01002625">
    <property type="protein sequence ID" value="SBT01633.1"/>
    <property type="molecule type" value="Genomic_DNA"/>
</dbReference>
<proteinExistence type="predicted"/>
<evidence type="ECO:0000313" key="5">
    <source>
        <dbReference type="Proteomes" id="UP000078560"/>
    </source>
</evidence>
<reference evidence="3" key="1">
    <citation type="submission" date="2016-05" db="EMBL/GenBank/DDBJ databases">
        <authorList>
            <person name="Lavstsen T."/>
            <person name="Jespersen J.S."/>
        </authorList>
    </citation>
    <scope>NUCLEOTIDE SEQUENCE [LARGE SCALE GENOMIC DNA]</scope>
</reference>
<reference evidence="4 5" key="2">
    <citation type="submission" date="2016-05" db="EMBL/GenBank/DDBJ databases">
        <authorList>
            <person name="Naeem Raeece"/>
        </authorList>
    </citation>
    <scope>NUCLEOTIDE SEQUENCE [LARGE SCALE GENOMIC DNA]</scope>
</reference>